<keyword evidence="4" id="KW-1133">Transmembrane helix</keyword>
<feature type="transmembrane region" description="Helical" evidence="4">
    <location>
        <begin position="270"/>
        <end position="300"/>
    </location>
</feature>
<dbReference type="SMART" id="SM00028">
    <property type="entry name" value="TPR"/>
    <property type="match status" value="5"/>
</dbReference>
<dbReference type="EMBL" id="CP030759">
    <property type="protein sequence ID" value="AXA35731.1"/>
    <property type="molecule type" value="Genomic_DNA"/>
</dbReference>
<dbReference type="AlphaFoldDB" id="A0A2Z4Y3F4"/>
<dbReference type="InterPro" id="IPR011990">
    <property type="entry name" value="TPR-like_helical_dom_sf"/>
</dbReference>
<evidence type="ECO:0000313" key="6">
    <source>
        <dbReference type="Proteomes" id="UP000262583"/>
    </source>
</evidence>
<keyword evidence="2 3" id="KW-0802">TPR repeat</keyword>
<evidence type="ECO:0000256" key="2">
    <source>
        <dbReference type="ARBA" id="ARBA00022803"/>
    </source>
</evidence>
<gene>
    <name evidence="5" type="ORF">BRCON_0954</name>
</gene>
<protein>
    <submittedName>
        <fullName evidence="5">Uncharacterized protein</fullName>
    </submittedName>
</protein>
<feature type="repeat" description="TPR" evidence="3">
    <location>
        <begin position="645"/>
        <end position="678"/>
    </location>
</feature>
<feature type="repeat" description="TPR" evidence="3">
    <location>
        <begin position="577"/>
        <end position="610"/>
    </location>
</feature>
<proteinExistence type="predicted"/>
<keyword evidence="1" id="KW-0677">Repeat</keyword>
<dbReference type="KEGG" id="schv:BRCON_0954"/>
<feature type="transmembrane region" description="Helical" evidence="4">
    <location>
        <begin position="89"/>
        <end position="111"/>
    </location>
</feature>
<dbReference type="PROSITE" id="PS50293">
    <property type="entry name" value="TPR_REGION"/>
    <property type="match status" value="3"/>
</dbReference>
<dbReference type="InterPro" id="IPR052346">
    <property type="entry name" value="O-mannosyl-transferase_TMTC"/>
</dbReference>
<feature type="transmembrane region" description="Helical" evidence="4">
    <location>
        <begin position="467"/>
        <end position="485"/>
    </location>
</feature>
<name>A0A2Z4Y3F4_SUMC1</name>
<feature type="transmembrane region" description="Helical" evidence="4">
    <location>
        <begin position="312"/>
        <end position="329"/>
    </location>
</feature>
<reference evidence="5 6" key="1">
    <citation type="submission" date="2018-05" db="EMBL/GenBank/DDBJ databases">
        <title>A metagenomic window into the 2 km-deep terrestrial subsurface aquifer revealed taxonomically and functionally diverse microbial community comprising novel uncultured bacterial lineages.</title>
        <authorList>
            <person name="Kadnikov V.V."/>
            <person name="Mardanov A.V."/>
            <person name="Beletsky A.V."/>
            <person name="Banks D."/>
            <person name="Pimenov N.V."/>
            <person name="Frank Y.A."/>
            <person name="Karnachuk O.V."/>
            <person name="Ravin N.V."/>
        </authorList>
    </citation>
    <scope>NUCLEOTIDE SEQUENCE [LARGE SCALE GENOMIC DNA]</scope>
    <source>
        <strain evidence="5">BY</strain>
    </source>
</reference>
<feature type="repeat" description="TPR" evidence="3">
    <location>
        <begin position="509"/>
        <end position="542"/>
    </location>
</feature>
<accession>A0A2Z4Y3F4</accession>
<feature type="transmembrane region" description="Helical" evidence="4">
    <location>
        <begin position="404"/>
        <end position="425"/>
    </location>
</feature>
<dbReference type="Gene3D" id="1.25.40.10">
    <property type="entry name" value="Tetratricopeptide repeat domain"/>
    <property type="match status" value="1"/>
</dbReference>
<dbReference type="PROSITE" id="PS50005">
    <property type="entry name" value="TPR"/>
    <property type="match status" value="4"/>
</dbReference>
<feature type="transmembrane region" description="Helical" evidence="4">
    <location>
        <begin position="137"/>
        <end position="156"/>
    </location>
</feature>
<dbReference type="InterPro" id="IPR019734">
    <property type="entry name" value="TPR_rpt"/>
</dbReference>
<keyword evidence="4" id="KW-0812">Transmembrane</keyword>
<evidence type="ECO:0000256" key="3">
    <source>
        <dbReference type="PROSITE-ProRule" id="PRU00339"/>
    </source>
</evidence>
<dbReference type="SUPFAM" id="SSF48452">
    <property type="entry name" value="TPR-like"/>
    <property type="match status" value="1"/>
</dbReference>
<evidence type="ECO:0000313" key="5">
    <source>
        <dbReference type="EMBL" id="AXA35731.1"/>
    </source>
</evidence>
<evidence type="ECO:0000256" key="4">
    <source>
        <dbReference type="SAM" id="Phobius"/>
    </source>
</evidence>
<dbReference type="PANTHER" id="PTHR44227:SF3">
    <property type="entry name" value="PROTEIN O-MANNOSYL-TRANSFERASE TMTC4"/>
    <property type="match status" value="1"/>
</dbReference>
<feature type="repeat" description="TPR" evidence="3">
    <location>
        <begin position="611"/>
        <end position="644"/>
    </location>
</feature>
<dbReference type="Pfam" id="PF13432">
    <property type="entry name" value="TPR_16"/>
    <property type="match status" value="1"/>
</dbReference>
<keyword evidence="4" id="KW-0472">Membrane</keyword>
<feature type="transmembrane region" description="Helical" evidence="4">
    <location>
        <begin position="437"/>
        <end position="455"/>
    </location>
</feature>
<organism evidence="5 6">
    <name type="scientific">Sumerlaea chitinivorans</name>
    <dbReference type="NCBI Taxonomy" id="2250252"/>
    <lineage>
        <taxon>Bacteria</taxon>
        <taxon>Candidatus Sumerlaeota</taxon>
        <taxon>Candidatus Sumerlaeia</taxon>
        <taxon>Candidatus Sumerlaeales</taxon>
        <taxon>Candidatus Sumerlaeaceae</taxon>
        <taxon>Candidatus Sumerlaea</taxon>
    </lineage>
</organism>
<dbReference type="PANTHER" id="PTHR44227">
    <property type="match status" value="1"/>
</dbReference>
<dbReference type="Pfam" id="PF13414">
    <property type="entry name" value="TPR_11"/>
    <property type="match status" value="1"/>
</dbReference>
<evidence type="ECO:0000256" key="1">
    <source>
        <dbReference type="ARBA" id="ARBA00022737"/>
    </source>
</evidence>
<sequence>MLQFLFAHSGHSQSLSFPRIIVADRFRGLSGASSRESIGCLGFTADSIVEISKMAKRKRNVAKSSHAEATIRSFITAEEQVGNSRKPALWQYGGLALVVLIVFGRAVTFGFTDWDDNLNVYENPYLLNLSLSNLLRLWYGPYASLYVPLVYTSYFVEISLTQAAMSFLAPMGEWLGIGVSVGRLIPAIMHFDNILLHLLGAFSVLRILSRLDFPRWATFAGSVLFAVHPLQVEPVAWITGRKDVLSGALALCAIDLFQSHLVDSTLKRRLLFATACFILALFAKPSVVTLPLLAAIFAWYHGVDRRRWGRALSLWLLAAVVIAVVGQRAQSDLNDAPFSLLWWQRPFLAADNLRYYFVKFFVPLGLAPIAPRTVREAMQSPLFWLSLPAACLVAWAIRRHKGLVLSAAWIVVPIFPVLGFVPFIFQHFSTVADRYCYLSLGGAALAVVIGISKFDQAYLQRFPKRKPALFAAVSVWLIMLALISFRQVGYWAGPETLWKRELAVHPTCTHALYNLASRYADQGKFPEAIELYSRLLEVDPRYAPAYSNLILIYGRLGMTQKAKEVARAALTLPPGSAENFLARGHAFLELGDGMSALQSFQAALTILPEDVPAINSLGMAYLAVGDTQKAEEAFRRALELNPNFGAAHANLGLIYLKRGMREAALKEFRKAIELDPTDVKSKHRLRALENAETTPSAHSQ</sequence>
<dbReference type="Proteomes" id="UP000262583">
    <property type="component" value="Chromosome"/>
</dbReference>